<reference evidence="8" key="1">
    <citation type="submission" date="2022-11" db="EMBL/GenBank/DDBJ databases">
        <title>Biodiversity and phylogenetic relationships of bacteria.</title>
        <authorList>
            <person name="Machado R.A.R."/>
            <person name="Bhat A."/>
            <person name="Loulou A."/>
            <person name="Kallel S."/>
        </authorList>
    </citation>
    <scope>NUCLEOTIDE SEQUENCE</scope>
    <source>
        <strain evidence="8">K-TC2</strain>
    </source>
</reference>
<dbReference type="GO" id="GO:0031418">
    <property type="term" value="F:L-ascorbic acid binding"/>
    <property type="evidence" value="ECO:0007669"/>
    <property type="project" value="UniProtKB-KW"/>
</dbReference>
<name>A0A9X3DYT4_9HYPH</name>
<evidence type="ECO:0000256" key="5">
    <source>
        <dbReference type="ARBA" id="ARBA00023002"/>
    </source>
</evidence>
<feature type="domain" description="Fe2OG dioxygenase" evidence="7">
    <location>
        <begin position="107"/>
        <end position="210"/>
    </location>
</feature>
<dbReference type="AlphaFoldDB" id="A0A9X3DYT4"/>
<evidence type="ECO:0000313" key="9">
    <source>
        <dbReference type="Proteomes" id="UP001144805"/>
    </source>
</evidence>
<dbReference type="PANTHER" id="PTHR12907:SF26">
    <property type="entry name" value="HIF PROLYL HYDROXYLASE, ISOFORM C"/>
    <property type="match status" value="1"/>
</dbReference>
<gene>
    <name evidence="8" type="ORF">OSH07_02925</name>
</gene>
<proteinExistence type="predicted"/>
<keyword evidence="2" id="KW-0479">Metal-binding</keyword>
<dbReference type="Proteomes" id="UP001144805">
    <property type="component" value="Unassembled WGS sequence"/>
</dbReference>
<evidence type="ECO:0000256" key="6">
    <source>
        <dbReference type="ARBA" id="ARBA00023004"/>
    </source>
</evidence>
<keyword evidence="9" id="KW-1185">Reference proteome</keyword>
<keyword evidence="3" id="KW-0847">Vitamin C</keyword>
<keyword evidence="5" id="KW-0560">Oxidoreductase</keyword>
<dbReference type="RefSeq" id="WP_266337097.1">
    <property type="nucleotide sequence ID" value="NZ_JAPKNK010000001.1"/>
</dbReference>
<dbReference type="Gene3D" id="2.60.120.620">
    <property type="entry name" value="q2cbj1_9rhob like domain"/>
    <property type="match status" value="1"/>
</dbReference>
<comment type="cofactor">
    <cofactor evidence="1">
        <name>L-ascorbate</name>
        <dbReference type="ChEBI" id="CHEBI:38290"/>
    </cofactor>
</comment>
<dbReference type="Pfam" id="PF13640">
    <property type="entry name" value="2OG-FeII_Oxy_3"/>
    <property type="match status" value="1"/>
</dbReference>
<sequence>MNELVEAETDDFDRSVGDAAIEGLARKGYCVVDDLLHPDLIRSLAGELAGLEASGALAAAAVGREGGRRQAAEIRRAAIRWFDGSTTTERRLLDVAEQLRIAINRRLFLGLFDFECNFIAYPTGGFYGRHLDSLSGARNRVVSMVIYLDAGWQANYGGILRLWETTEEDAGTVEVVPQAGRIVLMMSEEIPHEVLPAHRPRHAVAGWWRVNASTGQRLDTSR</sequence>
<evidence type="ECO:0000256" key="3">
    <source>
        <dbReference type="ARBA" id="ARBA00022896"/>
    </source>
</evidence>
<keyword evidence="6" id="KW-0408">Iron</keyword>
<dbReference type="EMBL" id="JAPKNK010000001">
    <property type="protein sequence ID" value="MCX5568139.1"/>
    <property type="molecule type" value="Genomic_DNA"/>
</dbReference>
<keyword evidence="4" id="KW-0223">Dioxygenase</keyword>
<evidence type="ECO:0000256" key="4">
    <source>
        <dbReference type="ARBA" id="ARBA00022964"/>
    </source>
</evidence>
<dbReference type="InterPro" id="IPR005123">
    <property type="entry name" value="Oxoglu/Fe-dep_dioxygenase_dom"/>
</dbReference>
<comment type="caution">
    <text evidence="8">The sequence shown here is derived from an EMBL/GenBank/DDBJ whole genome shotgun (WGS) entry which is preliminary data.</text>
</comment>
<dbReference type="InterPro" id="IPR044862">
    <property type="entry name" value="Pro_4_hyd_alph_FE2OG_OXY"/>
</dbReference>
<evidence type="ECO:0000259" key="7">
    <source>
        <dbReference type="PROSITE" id="PS51471"/>
    </source>
</evidence>
<protein>
    <submittedName>
        <fullName evidence="8">2OG-Fe(II) oxygenase</fullName>
    </submittedName>
</protein>
<dbReference type="PROSITE" id="PS51471">
    <property type="entry name" value="FE2OG_OXY"/>
    <property type="match status" value="1"/>
</dbReference>
<dbReference type="InterPro" id="IPR051559">
    <property type="entry name" value="HIF_prolyl_hydroxylases"/>
</dbReference>
<evidence type="ECO:0000256" key="1">
    <source>
        <dbReference type="ARBA" id="ARBA00001961"/>
    </source>
</evidence>
<evidence type="ECO:0000313" key="8">
    <source>
        <dbReference type="EMBL" id="MCX5568139.1"/>
    </source>
</evidence>
<dbReference type="InterPro" id="IPR006620">
    <property type="entry name" value="Pro_4_hyd_alph"/>
</dbReference>
<dbReference type="GO" id="GO:0031543">
    <property type="term" value="F:peptidyl-proline dioxygenase activity"/>
    <property type="evidence" value="ECO:0007669"/>
    <property type="project" value="TreeGrafter"/>
</dbReference>
<evidence type="ECO:0000256" key="2">
    <source>
        <dbReference type="ARBA" id="ARBA00022723"/>
    </source>
</evidence>
<dbReference type="GO" id="GO:0008198">
    <property type="term" value="F:ferrous iron binding"/>
    <property type="evidence" value="ECO:0007669"/>
    <property type="project" value="TreeGrafter"/>
</dbReference>
<dbReference type="PANTHER" id="PTHR12907">
    <property type="entry name" value="EGL NINE HOMOLOG-RELATED"/>
    <property type="match status" value="1"/>
</dbReference>
<accession>A0A9X3DYT4</accession>
<organism evidence="8 9">
    <name type="scientific">Kaistia nematophila</name>
    <dbReference type="NCBI Taxonomy" id="2994654"/>
    <lineage>
        <taxon>Bacteria</taxon>
        <taxon>Pseudomonadati</taxon>
        <taxon>Pseudomonadota</taxon>
        <taxon>Alphaproteobacteria</taxon>
        <taxon>Hyphomicrobiales</taxon>
        <taxon>Kaistiaceae</taxon>
        <taxon>Kaistia</taxon>
    </lineage>
</organism>
<dbReference type="GO" id="GO:0071456">
    <property type="term" value="P:cellular response to hypoxia"/>
    <property type="evidence" value="ECO:0007669"/>
    <property type="project" value="TreeGrafter"/>
</dbReference>
<dbReference type="SMART" id="SM00702">
    <property type="entry name" value="P4Hc"/>
    <property type="match status" value="1"/>
</dbReference>